<dbReference type="EMBL" id="JAMGZJ010000071">
    <property type="protein sequence ID" value="MCU6668587.1"/>
    <property type="molecule type" value="Genomic_DNA"/>
</dbReference>
<dbReference type="RefSeq" id="WP_271267163.1">
    <property type="nucleotide sequence ID" value="NZ_JAMGZJ010000071.1"/>
</dbReference>
<keyword evidence="2" id="KW-1185">Reference proteome</keyword>
<comment type="caution">
    <text evidence="1">The sequence shown here is derived from an EMBL/GenBank/DDBJ whole genome shotgun (WGS) entry which is preliminary data.</text>
</comment>
<proteinExistence type="predicted"/>
<protein>
    <submittedName>
        <fullName evidence="1">Uncharacterized protein</fullName>
    </submittedName>
</protein>
<name>A0A9J6QEC8_9ENTR</name>
<gene>
    <name evidence="1" type="ORF">M8013_07470</name>
</gene>
<evidence type="ECO:0000313" key="2">
    <source>
        <dbReference type="Proteomes" id="UP001061282"/>
    </source>
</evidence>
<sequence>MALFFNLTTGHIMKRHSPLLLALSLVVLIGCSSRAPDNVAQINTLHIPLVLSGEKSSLPQTPHLATLFEANKQNIDRLTRTIKKTYLQDVKTNEVFAIDSDIQPVYASLSKLEELGMVNQQYLKDKNEKGLQQIHAALQPIITG</sequence>
<accession>A0A9J6QEC8</accession>
<organism evidence="1 2">
    <name type="scientific">Silvania confinis</name>
    <dbReference type="NCBI Taxonomy" id="2926470"/>
    <lineage>
        <taxon>Bacteria</taxon>
        <taxon>Pseudomonadati</taxon>
        <taxon>Pseudomonadota</taxon>
        <taxon>Gammaproteobacteria</taxon>
        <taxon>Enterobacterales</taxon>
        <taxon>Enterobacteriaceae</taxon>
        <taxon>Silvania</taxon>
    </lineage>
</organism>
<reference evidence="1" key="1">
    <citation type="submission" date="2022-05" db="EMBL/GenBank/DDBJ databases">
        <title>Description of a novel species of Leclercia; Leclercia tamurae and the Proposal for a Novel Genus Silvania gen. nov. Containing Two Novel Species Silvania hatchlandensis sp. nov. and Silvania confinis sp. nov. Isolated from the Rhizosphere of Oak.</title>
        <authorList>
            <person name="Maddock D.W."/>
            <person name="Brady C.L."/>
            <person name="Denman S."/>
            <person name="Arnold D."/>
        </authorList>
    </citation>
    <scope>NUCLEOTIDE SEQUENCE</scope>
    <source>
        <strain evidence="1">H4N4</strain>
    </source>
</reference>
<dbReference type="AlphaFoldDB" id="A0A9J6QEC8"/>
<evidence type="ECO:0000313" key="1">
    <source>
        <dbReference type="EMBL" id="MCU6668587.1"/>
    </source>
</evidence>
<dbReference type="Proteomes" id="UP001061282">
    <property type="component" value="Unassembled WGS sequence"/>
</dbReference>